<dbReference type="AlphaFoldDB" id="X1AAN1"/>
<protein>
    <recommendedName>
        <fullName evidence="4">Single-stranded DNA-binding protein</fullName>
    </recommendedName>
</protein>
<feature type="compositionally biased region" description="Acidic residues" evidence="2">
    <location>
        <begin position="154"/>
        <end position="165"/>
    </location>
</feature>
<keyword evidence="1" id="KW-0238">DNA-binding</keyword>
<dbReference type="GO" id="GO:0006260">
    <property type="term" value="P:DNA replication"/>
    <property type="evidence" value="ECO:0007669"/>
    <property type="project" value="InterPro"/>
</dbReference>
<dbReference type="SUPFAM" id="SSF50249">
    <property type="entry name" value="Nucleic acid-binding proteins"/>
    <property type="match status" value="1"/>
</dbReference>
<dbReference type="Pfam" id="PF00436">
    <property type="entry name" value="SSB"/>
    <property type="match status" value="1"/>
</dbReference>
<evidence type="ECO:0008006" key="4">
    <source>
        <dbReference type="Google" id="ProtNLM"/>
    </source>
</evidence>
<dbReference type="PANTHER" id="PTHR10302:SF27">
    <property type="entry name" value="SINGLE-STRANDED DNA-BINDING PROTEIN"/>
    <property type="match status" value="1"/>
</dbReference>
<gene>
    <name evidence="3" type="ORF">S01H4_05205</name>
</gene>
<dbReference type="PROSITE" id="PS50935">
    <property type="entry name" value="SSB"/>
    <property type="match status" value="1"/>
</dbReference>
<organism evidence="3">
    <name type="scientific">marine sediment metagenome</name>
    <dbReference type="NCBI Taxonomy" id="412755"/>
    <lineage>
        <taxon>unclassified sequences</taxon>
        <taxon>metagenomes</taxon>
        <taxon>ecological metagenomes</taxon>
    </lineage>
</organism>
<evidence type="ECO:0000256" key="1">
    <source>
        <dbReference type="ARBA" id="ARBA00023125"/>
    </source>
</evidence>
<accession>X1AAN1</accession>
<dbReference type="Gene3D" id="2.40.50.140">
    <property type="entry name" value="Nucleic acid-binding proteins"/>
    <property type="match status" value="1"/>
</dbReference>
<dbReference type="GO" id="GO:0003697">
    <property type="term" value="F:single-stranded DNA binding"/>
    <property type="evidence" value="ECO:0007669"/>
    <property type="project" value="InterPro"/>
</dbReference>
<reference evidence="3" key="1">
    <citation type="journal article" date="2014" name="Front. Microbiol.">
        <title>High frequency of phylogenetically diverse reductive dehalogenase-homologous genes in deep subseafloor sedimentary metagenomes.</title>
        <authorList>
            <person name="Kawai M."/>
            <person name="Futagami T."/>
            <person name="Toyoda A."/>
            <person name="Takaki Y."/>
            <person name="Nishi S."/>
            <person name="Hori S."/>
            <person name="Arai W."/>
            <person name="Tsubouchi T."/>
            <person name="Morono Y."/>
            <person name="Uchiyama I."/>
            <person name="Ito T."/>
            <person name="Fujiyama A."/>
            <person name="Inagaki F."/>
            <person name="Takami H."/>
        </authorList>
    </citation>
    <scope>NUCLEOTIDE SEQUENCE</scope>
    <source>
        <strain evidence="3">Expedition CK06-06</strain>
    </source>
</reference>
<dbReference type="CDD" id="cd04496">
    <property type="entry name" value="SSB_OBF"/>
    <property type="match status" value="1"/>
</dbReference>
<evidence type="ECO:0000256" key="2">
    <source>
        <dbReference type="SAM" id="MobiDB-lite"/>
    </source>
</evidence>
<dbReference type="InterPro" id="IPR012340">
    <property type="entry name" value="NA-bd_OB-fold"/>
</dbReference>
<evidence type="ECO:0000313" key="3">
    <source>
        <dbReference type="EMBL" id="GAG69753.1"/>
    </source>
</evidence>
<comment type="caution">
    <text evidence="3">The sequence shown here is derived from an EMBL/GenBank/DDBJ whole genome shotgun (WGS) entry which is preliminary data.</text>
</comment>
<proteinExistence type="inferred from homology"/>
<name>X1AAN1_9ZZZZ</name>
<sequence length="165" mass="17566">MAFGVNNITVLGNITRDPELRFTPSGTAVANFGLAVNRNVQNKNSGEWETQVDFFNVTAWYKLAENCAESLSKGDRVLVSGRLSQDSWESKDGQKRSTVKIIANVIAPSLEFASCRLEKNPRAEEGVSSGSVSGEGVSGGSVSGEGKSGKGGIEEADFSDEDIPF</sequence>
<dbReference type="EMBL" id="BART01001485">
    <property type="protein sequence ID" value="GAG69753.1"/>
    <property type="molecule type" value="Genomic_DNA"/>
</dbReference>
<dbReference type="NCBIfam" id="TIGR00621">
    <property type="entry name" value="ssb"/>
    <property type="match status" value="1"/>
</dbReference>
<dbReference type="InterPro" id="IPR011344">
    <property type="entry name" value="ssDNA-bd"/>
</dbReference>
<feature type="region of interest" description="Disordered" evidence="2">
    <location>
        <begin position="122"/>
        <end position="165"/>
    </location>
</feature>
<dbReference type="GO" id="GO:0009295">
    <property type="term" value="C:nucleoid"/>
    <property type="evidence" value="ECO:0007669"/>
    <property type="project" value="TreeGrafter"/>
</dbReference>
<dbReference type="InterPro" id="IPR000424">
    <property type="entry name" value="Primosome_PriB/ssb"/>
</dbReference>
<dbReference type="PANTHER" id="PTHR10302">
    <property type="entry name" value="SINGLE-STRANDED DNA-BINDING PROTEIN"/>
    <property type="match status" value="1"/>
</dbReference>
<feature type="compositionally biased region" description="Low complexity" evidence="2">
    <location>
        <begin position="126"/>
        <end position="135"/>
    </location>
</feature>
<dbReference type="HAMAP" id="MF_00984">
    <property type="entry name" value="SSB"/>
    <property type="match status" value="1"/>
</dbReference>